<dbReference type="SUPFAM" id="SSF54427">
    <property type="entry name" value="NTF2-like"/>
    <property type="match status" value="1"/>
</dbReference>
<name>A0ABM7R8S9_9BACT</name>
<dbReference type="Proteomes" id="UP001374893">
    <property type="component" value="Chromosome"/>
</dbReference>
<keyword evidence="3" id="KW-1185">Reference proteome</keyword>
<dbReference type="InterPro" id="IPR037401">
    <property type="entry name" value="SnoaL-like"/>
</dbReference>
<dbReference type="Gene3D" id="3.10.450.50">
    <property type="match status" value="1"/>
</dbReference>
<feature type="domain" description="SnoaL-like" evidence="1">
    <location>
        <begin position="10"/>
        <end position="130"/>
    </location>
</feature>
<dbReference type="InterPro" id="IPR032710">
    <property type="entry name" value="NTF2-like_dom_sf"/>
</dbReference>
<organism evidence="2 3">
    <name type="scientific">Haloferula helveola</name>
    <dbReference type="NCBI Taxonomy" id="490095"/>
    <lineage>
        <taxon>Bacteria</taxon>
        <taxon>Pseudomonadati</taxon>
        <taxon>Verrucomicrobiota</taxon>
        <taxon>Verrucomicrobiia</taxon>
        <taxon>Verrucomicrobiales</taxon>
        <taxon>Verrucomicrobiaceae</taxon>
        <taxon>Haloferula</taxon>
    </lineage>
</organism>
<evidence type="ECO:0000313" key="3">
    <source>
        <dbReference type="Proteomes" id="UP001374893"/>
    </source>
</evidence>
<protein>
    <submittedName>
        <fullName evidence="2">L-asparaginase</fullName>
    </submittedName>
</protein>
<evidence type="ECO:0000259" key="1">
    <source>
        <dbReference type="Pfam" id="PF13474"/>
    </source>
</evidence>
<accession>A0ABM7R8S9</accession>
<dbReference type="Pfam" id="PF13474">
    <property type="entry name" value="SnoaL_3"/>
    <property type="match status" value="1"/>
</dbReference>
<gene>
    <name evidence="2" type="ORF">HAHE_14090</name>
</gene>
<dbReference type="EMBL" id="AP024702">
    <property type="protein sequence ID" value="BCX47501.1"/>
    <property type="molecule type" value="Genomic_DNA"/>
</dbReference>
<sequence length="142" mass="16103">MVRAAEVEAVEARVKAWASSLSKNDPEVMGAFYEDSEELDMVDSGGRWHHGLDEVKESYRESQREWTCSDSVPLRLEVRVFGDVAVAAFEHRYKARMSGNGVNLQIHKQTTMTLRKVDGQWKIVSEHSSPIEGIPMAIQIKR</sequence>
<proteinExistence type="predicted"/>
<evidence type="ECO:0000313" key="2">
    <source>
        <dbReference type="EMBL" id="BCX47501.1"/>
    </source>
</evidence>
<reference evidence="2 3" key="1">
    <citation type="submission" date="2021-06" db="EMBL/GenBank/DDBJ databases">
        <title>Complete genome of Haloferula helveola possessing various polysaccharide degrading enzymes.</title>
        <authorList>
            <person name="Takami H."/>
            <person name="Huang C."/>
            <person name="Hamasaki K."/>
        </authorList>
    </citation>
    <scope>NUCLEOTIDE SEQUENCE [LARGE SCALE GENOMIC DNA]</scope>
    <source>
        <strain evidence="2 3">CN-1</strain>
    </source>
</reference>